<dbReference type="RefSeq" id="WP_337704945.1">
    <property type="nucleotide sequence ID" value="NZ_JBBEGM010000009.1"/>
</dbReference>
<keyword evidence="3" id="KW-1185">Reference proteome</keyword>
<proteinExistence type="predicted"/>
<dbReference type="Proteomes" id="UP001369736">
    <property type="component" value="Unassembled WGS sequence"/>
</dbReference>
<evidence type="ECO:0000313" key="2">
    <source>
        <dbReference type="EMBL" id="MEJ2863577.1"/>
    </source>
</evidence>
<dbReference type="Pfam" id="PF20334">
    <property type="entry name" value="DUF6629"/>
    <property type="match status" value="1"/>
</dbReference>
<feature type="transmembrane region" description="Helical" evidence="1">
    <location>
        <begin position="32"/>
        <end position="55"/>
    </location>
</feature>
<protein>
    <submittedName>
        <fullName evidence="2">DUF6629 family protein</fullName>
    </submittedName>
</protein>
<keyword evidence="1" id="KW-0812">Transmembrane</keyword>
<keyword evidence="1" id="KW-0472">Membrane</keyword>
<feature type="transmembrane region" description="Helical" evidence="1">
    <location>
        <begin position="187"/>
        <end position="206"/>
    </location>
</feature>
<evidence type="ECO:0000313" key="3">
    <source>
        <dbReference type="Proteomes" id="UP001369736"/>
    </source>
</evidence>
<feature type="transmembrane region" description="Helical" evidence="1">
    <location>
        <begin position="67"/>
        <end position="88"/>
    </location>
</feature>
<comment type="caution">
    <text evidence="2">The sequence shown here is derived from an EMBL/GenBank/DDBJ whole genome shotgun (WGS) entry which is preliminary data.</text>
</comment>
<reference evidence="2 3" key="1">
    <citation type="submission" date="2024-03" db="EMBL/GenBank/DDBJ databases">
        <title>Actinomycetospora sp. OC33-EN07, a novel actinomycete isolated from wild orchid (Aerides multiflora).</title>
        <authorList>
            <person name="Suriyachadkun C."/>
        </authorList>
    </citation>
    <scope>NUCLEOTIDE SEQUENCE [LARGE SCALE GENOMIC DNA]</scope>
    <source>
        <strain evidence="2 3">OC33-EN07</strain>
    </source>
</reference>
<gene>
    <name evidence="2" type="ORF">WCD58_20620</name>
</gene>
<organism evidence="2 3">
    <name type="scientific">Actinomycetospora flava</name>
    <dbReference type="NCBI Taxonomy" id="3129232"/>
    <lineage>
        <taxon>Bacteria</taxon>
        <taxon>Bacillati</taxon>
        <taxon>Actinomycetota</taxon>
        <taxon>Actinomycetes</taxon>
        <taxon>Pseudonocardiales</taxon>
        <taxon>Pseudonocardiaceae</taxon>
        <taxon>Actinomycetospora</taxon>
    </lineage>
</organism>
<name>A0ABU8M944_9PSEU</name>
<keyword evidence="1" id="KW-1133">Transmembrane helix</keyword>
<evidence type="ECO:0000256" key="1">
    <source>
        <dbReference type="SAM" id="Phobius"/>
    </source>
</evidence>
<accession>A0ABU8M944</accession>
<dbReference type="EMBL" id="JBBEGM010000009">
    <property type="protein sequence ID" value="MEJ2863577.1"/>
    <property type="molecule type" value="Genomic_DNA"/>
</dbReference>
<dbReference type="InterPro" id="IPR046737">
    <property type="entry name" value="DUF6629"/>
</dbReference>
<feature type="transmembrane region" description="Helical" evidence="1">
    <location>
        <begin position="139"/>
        <end position="158"/>
    </location>
</feature>
<feature type="transmembrane region" description="Helical" evidence="1">
    <location>
        <begin position="163"/>
        <end position="181"/>
    </location>
</feature>
<feature type="transmembrane region" description="Helical" evidence="1">
    <location>
        <begin position="100"/>
        <end position="119"/>
    </location>
</feature>
<sequence>MCFSATANFVGSPVVGAIGVATLTQVREPREVVFASLPLLFAIHQFAEGFVWLGLQGQVTPGVGAAAAYFYLLYAQGVLPALMPLGVLLIEPSRRRRLRIAPFLLLGIAAGVYLFWIDIAEPVTCRIVGHSIAYENDGSLVGLFAVAYVVAVVGAALFSGYRWIVAFGIANLTGLTATQILLASSFTSIWCAYAAVVSVMILLFFLRRRRHERREGTALNDHAIAT</sequence>